<accession>A0A401GLY1</accession>
<feature type="region of interest" description="Disordered" evidence="1">
    <location>
        <begin position="61"/>
        <end position="85"/>
    </location>
</feature>
<proteinExistence type="predicted"/>
<dbReference type="GeneID" id="38780099"/>
<dbReference type="EMBL" id="BFAD01000005">
    <property type="protein sequence ID" value="GBE83182.1"/>
    <property type="molecule type" value="Genomic_DNA"/>
</dbReference>
<name>A0A401GLY1_9APHY</name>
<dbReference type="InParanoid" id="A0A401GLY1"/>
<sequence length="280" mass="30840">MITCGDHVALVILKCIAIEEKSMRTTSVDDQSLSFPASGIKLIGQVLEMVEVGLCLPASEKMGPASNEDPNFSQTSTLTDTPAPDNSSLAGPDWLWNGNFVKLDLVMAKTAPTGKFACKMIVIKVCSYLCEPISPHIFTAVHRLPSTELVKLNGLSLTWELSNEELYTIITALWGTIQSHQALALLPKFKSSNSFPYRNAQGEATLISDQASAEVEATCMHKNQKFRCYQCLSIVEQRKICSHIGKHILKMLRGIPEVLQGSPVSLRTFCGCLHYNLMFM</sequence>
<organism evidence="2 3">
    <name type="scientific">Sparassis crispa</name>
    <dbReference type="NCBI Taxonomy" id="139825"/>
    <lineage>
        <taxon>Eukaryota</taxon>
        <taxon>Fungi</taxon>
        <taxon>Dikarya</taxon>
        <taxon>Basidiomycota</taxon>
        <taxon>Agaricomycotina</taxon>
        <taxon>Agaricomycetes</taxon>
        <taxon>Polyporales</taxon>
        <taxon>Sparassidaceae</taxon>
        <taxon>Sparassis</taxon>
    </lineage>
</organism>
<dbReference type="RefSeq" id="XP_027614095.1">
    <property type="nucleotide sequence ID" value="XM_027758294.1"/>
</dbReference>
<dbReference type="Proteomes" id="UP000287166">
    <property type="component" value="Unassembled WGS sequence"/>
</dbReference>
<comment type="caution">
    <text evidence="2">The sequence shown here is derived from an EMBL/GenBank/DDBJ whole genome shotgun (WGS) entry which is preliminary data.</text>
</comment>
<evidence type="ECO:0000256" key="1">
    <source>
        <dbReference type="SAM" id="MobiDB-lite"/>
    </source>
</evidence>
<evidence type="ECO:0000313" key="2">
    <source>
        <dbReference type="EMBL" id="GBE83182.1"/>
    </source>
</evidence>
<reference evidence="2 3" key="1">
    <citation type="journal article" date="2018" name="Sci. Rep.">
        <title>Genome sequence of the cauliflower mushroom Sparassis crispa (Hanabiratake) and its association with beneficial usage.</title>
        <authorList>
            <person name="Kiyama R."/>
            <person name="Furutani Y."/>
            <person name="Kawaguchi K."/>
            <person name="Nakanishi T."/>
        </authorList>
    </citation>
    <scope>NUCLEOTIDE SEQUENCE [LARGE SCALE GENOMIC DNA]</scope>
</reference>
<dbReference type="AlphaFoldDB" id="A0A401GLY1"/>
<keyword evidence="3" id="KW-1185">Reference proteome</keyword>
<dbReference type="OrthoDB" id="2786719at2759"/>
<protein>
    <submittedName>
        <fullName evidence="2">Uncharacterized protein</fullName>
    </submittedName>
</protein>
<evidence type="ECO:0000313" key="3">
    <source>
        <dbReference type="Proteomes" id="UP000287166"/>
    </source>
</evidence>
<gene>
    <name evidence="2" type="ORF">SCP_0502290</name>
</gene>
<feature type="compositionally biased region" description="Polar residues" evidence="1">
    <location>
        <begin position="68"/>
        <end position="85"/>
    </location>
</feature>